<accession>A0AAU8JVT1</accession>
<proteinExistence type="predicted"/>
<name>A0AAU8JVT1_9ACTN</name>
<protein>
    <submittedName>
        <fullName evidence="1">Squalene/phytoene synthase family protein</fullName>
    </submittedName>
</protein>
<dbReference type="GO" id="GO:0016765">
    <property type="term" value="F:transferase activity, transferring alkyl or aryl (other than methyl) groups"/>
    <property type="evidence" value="ECO:0007669"/>
    <property type="project" value="UniProtKB-ARBA"/>
</dbReference>
<dbReference type="InterPro" id="IPR008949">
    <property type="entry name" value="Isoprenoid_synthase_dom_sf"/>
</dbReference>
<sequence>MGWWERALDAAGVADPVLRADFGRQREEVTAYRREAAMATGLLLPGRMVPPVMAATAFMHRTDSLLDSGPADRGAREEAFRRWRGQVLDGLAAGRSEAPELRPLLHTVAAHPVLRDRIPEYLDAAAVELDFTGFATEADYQRYVDAYSLPGFMAVAALLGPRGDQTAYRAACRTYIDAAQRLDFVNDLAEDLGEGRLALPAEALARHGVERADLEAGRDLPGVRGLLGEALDLAEVTLAEGAAVVELVPEANRPMVRGLIGLDRLTLAAARRDPAALLRRSARPSVPGALRLLAGEYRRARRLRRR</sequence>
<dbReference type="EMBL" id="CP159872">
    <property type="protein sequence ID" value="XCM79961.1"/>
    <property type="molecule type" value="Genomic_DNA"/>
</dbReference>
<reference evidence="1" key="1">
    <citation type="submission" date="2024-06" db="EMBL/GenBank/DDBJ databases">
        <title>The genome sequences of Kitasatospora sp. strain HUAS MG31.</title>
        <authorList>
            <person name="Mo P."/>
        </authorList>
    </citation>
    <scope>NUCLEOTIDE SEQUENCE</scope>
    <source>
        <strain evidence="1">HUAS MG31</strain>
    </source>
</reference>
<dbReference type="KEGG" id="kcm:ABWK59_14065"/>
<organism evidence="1">
    <name type="scientific">Kitasatospora camelliae</name>
    <dbReference type="NCBI Taxonomy" id="3156397"/>
    <lineage>
        <taxon>Bacteria</taxon>
        <taxon>Bacillati</taxon>
        <taxon>Actinomycetota</taxon>
        <taxon>Actinomycetes</taxon>
        <taxon>Kitasatosporales</taxon>
        <taxon>Streptomycetaceae</taxon>
        <taxon>Kitasatospora</taxon>
    </lineage>
</organism>
<dbReference type="AlphaFoldDB" id="A0AAU8JVT1"/>
<dbReference type="Pfam" id="PF00494">
    <property type="entry name" value="SQS_PSY"/>
    <property type="match status" value="1"/>
</dbReference>
<dbReference type="RefSeq" id="WP_354640922.1">
    <property type="nucleotide sequence ID" value="NZ_CP159872.1"/>
</dbReference>
<dbReference type="PANTHER" id="PTHR31480">
    <property type="entry name" value="BIFUNCTIONAL LYCOPENE CYCLASE/PHYTOENE SYNTHASE"/>
    <property type="match status" value="1"/>
</dbReference>
<dbReference type="Gene3D" id="1.10.600.10">
    <property type="entry name" value="Farnesyl Diphosphate Synthase"/>
    <property type="match status" value="1"/>
</dbReference>
<dbReference type="SUPFAM" id="SSF48576">
    <property type="entry name" value="Terpenoid synthases"/>
    <property type="match status" value="1"/>
</dbReference>
<evidence type="ECO:0000313" key="1">
    <source>
        <dbReference type="EMBL" id="XCM79961.1"/>
    </source>
</evidence>
<gene>
    <name evidence="1" type="ORF">ABWK59_14065</name>
</gene>
<dbReference type="InterPro" id="IPR002060">
    <property type="entry name" value="Squ/phyt_synthse"/>
</dbReference>